<feature type="transmembrane region" description="Helical" evidence="14">
    <location>
        <begin position="128"/>
        <end position="150"/>
    </location>
</feature>
<dbReference type="SMART" id="SM00387">
    <property type="entry name" value="HATPase_c"/>
    <property type="match status" value="1"/>
</dbReference>
<evidence type="ECO:0000256" key="6">
    <source>
        <dbReference type="ARBA" id="ARBA00022679"/>
    </source>
</evidence>
<dbReference type="InterPro" id="IPR036097">
    <property type="entry name" value="HisK_dim/P_sf"/>
</dbReference>
<comment type="catalytic activity">
    <reaction evidence="1">
        <text>ATP + protein L-histidine = ADP + protein N-phospho-L-histidine.</text>
        <dbReference type="EC" id="2.7.13.3"/>
    </reaction>
</comment>
<evidence type="ECO:0000313" key="16">
    <source>
        <dbReference type="EMBL" id="PYZ98973.1"/>
    </source>
</evidence>
<gene>
    <name evidence="16" type="ORF">CR205_10510</name>
</gene>
<keyword evidence="7 14" id="KW-0812">Transmembrane</keyword>
<reference evidence="16 17" key="1">
    <citation type="submission" date="2017-10" db="EMBL/GenBank/DDBJ databases">
        <title>Bacillus sp. nov., a halophilic bacterium isolated from a Yangshapao Lake.</title>
        <authorList>
            <person name="Wang H."/>
        </authorList>
    </citation>
    <scope>NUCLEOTIDE SEQUENCE [LARGE SCALE GENOMIC DNA]</scope>
    <source>
        <strain evidence="16 17">YSP-3</strain>
    </source>
</reference>
<dbReference type="RefSeq" id="WP_110519314.1">
    <property type="nucleotide sequence ID" value="NZ_PDOF01000001.1"/>
</dbReference>
<feature type="transmembrane region" description="Helical" evidence="14">
    <location>
        <begin position="64"/>
        <end position="86"/>
    </location>
</feature>
<dbReference type="AlphaFoldDB" id="A0A2W0HAT4"/>
<dbReference type="SUPFAM" id="SSF47384">
    <property type="entry name" value="Homodimeric domain of signal transducing histidine kinase"/>
    <property type="match status" value="1"/>
</dbReference>
<keyword evidence="6" id="KW-0808">Transferase</keyword>
<dbReference type="InterPro" id="IPR036890">
    <property type="entry name" value="HATPase_C_sf"/>
</dbReference>
<keyword evidence="5" id="KW-0597">Phosphoprotein</keyword>
<dbReference type="InterPro" id="IPR005467">
    <property type="entry name" value="His_kinase_dom"/>
</dbReference>
<proteinExistence type="predicted"/>
<keyword evidence="10" id="KW-0067">ATP-binding</keyword>
<dbReference type="InterPro" id="IPR004358">
    <property type="entry name" value="Sig_transdc_His_kin-like_C"/>
</dbReference>
<comment type="caution">
    <text evidence="16">The sequence shown here is derived from an EMBL/GenBank/DDBJ whole genome shotgun (WGS) entry which is preliminary data.</text>
</comment>
<dbReference type="GO" id="GO:0071555">
    <property type="term" value="P:cell wall organization"/>
    <property type="evidence" value="ECO:0007669"/>
    <property type="project" value="InterPro"/>
</dbReference>
<keyword evidence="9 16" id="KW-0418">Kinase</keyword>
<evidence type="ECO:0000256" key="1">
    <source>
        <dbReference type="ARBA" id="ARBA00000085"/>
    </source>
</evidence>
<sequence>MTETLLINFLFLFFPVLMYVIFFENKVNKHNHKLLLFLFASVSMILSMSFPIQLELGFIYDLRYIPFILGALFGGYVIALPLYVILNLFRFVVGGDGVLLSFLYSTVVFIVVPMFSSRFIQLEPFKRIQTAVLISVANTAIYLLTLTTFYETLNQEFWLSTIHLLAIYFFGTLIIMIIIEKILYNIQVRERMMETERLNVISELSASISHEIRNPLTVTSGFLQLLNKSKTLKEKEKRYVDLSMQEVKRAETIVSDFLSLAKPQAENMVTSNLENETNYVNNIMIPYAKIHKVDVNFTHTNTLEATFDQNQMKQTLINLYKNGIEAVEQDRRGVLNVSVTSSDGKILITIEDNGNGMTREEMARIGKPYYSTKKEGTGLGMLMVYSTVNKIGGKIKVESEKGKGTTFTITIPMKKN</sequence>
<evidence type="ECO:0000256" key="8">
    <source>
        <dbReference type="ARBA" id="ARBA00022741"/>
    </source>
</evidence>
<keyword evidence="4" id="KW-1003">Cell membrane</keyword>
<dbReference type="CDD" id="cd00082">
    <property type="entry name" value="HisKA"/>
    <property type="match status" value="1"/>
</dbReference>
<feature type="transmembrane region" description="Helical" evidence="14">
    <location>
        <begin position="98"/>
        <end position="116"/>
    </location>
</feature>
<evidence type="ECO:0000256" key="10">
    <source>
        <dbReference type="ARBA" id="ARBA00022840"/>
    </source>
</evidence>
<evidence type="ECO:0000256" key="7">
    <source>
        <dbReference type="ARBA" id="ARBA00022692"/>
    </source>
</evidence>
<keyword evidence="17" id="KW-1185">Reference proteome</keyword>
<dbReference type="Gene3D" id="1.10.287.130">
    <property type="match status" value="1"/>
</dbReference>
<protein>
    <recommendedName>
        <fullName evidence="3">histidine kinase</fullName>
        <ecNumber evidence="3">2.7.13.3</ecNumber>
    </recommendedName>
</protein>
<keyword evidence="12" id="KW-0902">Two-component regulatory system</keyword>
<evidence type="ECO:0000256" key="14">
    <source>
        <dbReference type="SAM" id="Phobius"/>
    </source>
</evidence>
<dbReference type="EC" id="2.7.13.3" evidence="3"/>
<dbReference type="GO" id="GO:0005524">
    <property type="term" value="F:ATP binding"/>
    <property type="evidence" value="ECO:0007669"/>
    <property type="project" value="UniProtKB-KW"/>
</dbReference>
<dbReference type="OrthoDB" id="9815750at2"/>
<dbReference type="EMBL" id="PDOF01000001">
    <property type="protein sequence ID" value="PYZ98973.1"/>
    <property type="molecule type" value="Genomic_DNA"/>
</dbReference>
<dbReference type="GO" id="GO:0005886">
    <property type="term" value="C:plasma membrane"/>
    <property type="evidence" value="ECO:0007669"/>
    <property type="project" value="UniProtKB-SubCell"/>
</dbReference>
<dbReference type="InterPro" id="IPR003661">
    <property type="entry name" value="HisK_dim/P_dom"/>
</dbReference>
<dbReference type="PANTHER" id="PTHR43065">
    <property type="entry name" value="SENSOR HISTIDINE KINASE"/>
    <property type="match status" value="1"/>
</dbReference>
<feature type="transmembrane region" description="Helical" evidence="14">
    <location>
        <begin position="162"/>
        <end position="184"/>
    </location>
</feature>
<organism evidence="16 17">
    <name type="scientific">Alteribacter lacisalsi</name>
    <dbReference type="NCBI Taxonomy" id="2045244"/>
    <lineage>
        <taxon>Bacteria</taxon>
        <taxon>Bacillati</taxon>
        <taxon>Bacillota</taxon>
        <taxon>Bacilli</taxon>
        <taxon>Bacillales</taxon>
        <taxon>Bacillaceae</taxon>
        <taxon>Alteribacter</taxon>
    </lineage>
</organism>
<feature type="domain" description="Histidine kinase" evidence="15">
    <location>
        <begin position="207"/>
        <end position="415"/>
    </location>
</feature>
<evidence type="ECO:0000256" key="5">
    <source>
        <dbReference type="ARBA" id="ARBA00022553"/>
    </source>
</evidence>
<evidence type="ECO:0000256" key="4">
    <source>
        <dbReference type="ARBA" id="ARBA00022475"/>
    </source>
</evidence>
<feature type="transmembrane region" description="Helical" evidence="14">
    <location>
        <begin position="34"/>
        <end position="52"/>
    </location>
</feature>
<dbReference type="SUPFAM" id="SSF55874">
    <property type="entry name" value="ATPase domain of HSP90 chaperone/DNA topoisomerase II/histidine kinase"/>
    <property type="match status" value="1"/>
</dbReference>
<feature type="transmembrane region" description="Helical" evidence="14">
    <location>
        <begin position="5"/>
        <end position="22"/>
    </location>
</feature>
<dbReference type="PANTHER" id="PTHR43065:SF46">
    <property type="entry name" value="C4-DICARBOXYLATE TRANSPORT SENSOR PROTEIN DCTB"/>
    <property type="match status" value="1"/>
</dbReference>
<dbReference type="Pfam" id="PF02518">
    <property type="entry name" value="HATPase_c"/>
    <property type="match status" value="1"/>
</dbReference>
<dbReference type="Pfam" id="PF00512">
    <property type="entry name" value="HisKA"/>
    <property type="match status" value="1"/>
</dbReference>
<evidence type="ECO:0000256" key="9">
    <source>
        <dbReference type="ARBA" id="ARBA00022777"/>
    </source>
</evidence>
<comment type="subcellular location">
    <subcellularLocation>
        <location evidence="2">Cell membrane</location>
        <topology evidence="2">Multi-pass membrane protein</topology>
    </subcellularLocation>
</comment>
<accession>A0A2W0HAT4</accession>
<evidence type="ECO:0000256" key="12">
    <source>
        <dbReference type="ARBA" id="ARBA00023012"/>
    </source>
</evidence>
<evidence type="ECO:0000256" key="13">
    <source>
        <dbReference type="ARBA" id="ARBA00023136"/>
    </source>
</evidence>
<dbReference type="InterPro" id="IPR003594">
    <property type="entry name" value="HATPase_dom"/>
</dbReference>
<keyword evidence="11 14" id="KW-1133">Transmembrane helix</keyword>
<evidence type="ECO:0000256" key="2">
    <source>
        <dbReference type="ARBA" id="ARBA00004651"/>
    </source>
</evidence>
<keyword evidence="13 14" id="KW-0472">Membrane</keyword>
<dbReference type="InterPro" id="IPR011620">
    <property type="entry name" value="Sig_transdc_His_kinase_LytS_TM"/>
</dbReference>
<dbReference type="PRINTS" id="PR00344">
    <property type="entry name" value="BCTRLSENSOR"/>
</dbReference>
<evidence type="ECO:0000256" key="11">
    <source>
        <dbReference type="ARBA" id="ARBA00022989"/>
    </source>
</evidence>
<name>A0A2W0HAT4_9BACI</name>
<dbReference type="Gene3D" id="3.30.565.10">
    <property type="entry name" value="Histidine kinase-like ATPase, C-terminal domain"/>
    <property type="match status" value="1"/>
</dbReference>
<dbReference type="Pfam" id="PF07694">
    <property type="entry name" value="5TM-5TMR_LYT"/>
    <property type="match status" value="1"/>
</dbReference>
<dbReference type="GO" id="GO:0000155">
    <property type="term" value="F:phosphorelay sensor kinase activity"/>
    <property type="evidence" value="ECO:0007669"/>
    <property type="project" value="InterPro"/>
</dbReference>
<dbReference type="Proteomes" id="UP000248066">
    <property type="component" value="Unassembled WGS sequence"/>
</dbReference>
<evidence type="ECO:0000256" key="3">
    <source>
        <dbReference type="ARBA" id="ARBA00012438"/>
    </source>
</evidence>
<keyword evidence="8" id="KW-0547">Nucleotide-binding</keyword>
<evidence type="ECO:0000313" key="17">
    <source>
        <dbReference type="Proteomes" id="UP000248066"/>
    </source>
</evidence>
<dbReference type="PROSITE" id="PS50109">
    <property type="entry name" value="HIS_KIN"/>
    <property type="match status" value="1"/>
</dbReference>
<evidence type="ECO:0000259" key="15">
    <source>
        <dbReference type="PROSITE" id="PS50109"/>
    </source>
</evidence>
<dbReference type="SMART" id="SM00388">
    <property type="entry name" value="HisKA"/>
    <property type="match status" value="1"/>
</dbReference>